<evidence type="ECO:0000313" key="2">
    <source>
        <dbReference type="EMBL" id="AET33253.1"/>
    </source>
</evidence>
<evidence type="ECO:0000256" key="1">
    <source>
        <dbReference type="SAM" id="Phobius"/>
    </source>
</evidence>
<protein>
    <submittedName>
        <fullName evidence="2">Uncharacterized protein</fullName>
    </submittedName>
</protein>
<feature type="transmembrane region" description="Helical" evidence="1">
    <location>
        <begin position="6"/>
        <end position="29"/>
    </location>
</feature>
<feature type="transmembrane region" description="Helical" evidence="1">
    <location>
        <begin position="88"/>
        <end position="108"/>
    </location>
</feature>
<dbReference type="BioCyc" id="PSP1104324:GJSN-1809-MONOMER"/>
<keyword evidence="1" id="KW-0472">Membrane</keyword>
<keyword evidence="3" id="KW-1185">Reference proteome</keyword>
<accession>G7VHG2</accession>
<reference evidence="2 3" key="1">
    <citation type="journal article" date="2012" name="J. Bacteriol.">
        <title>Complete genome sequence of strain 1860, a crenarchaeon of the genus pyrobaculum able to grow with various electron acceptors.</title>
        <authorList>
            <person name="Mardanov A.V."/>
            <person name="Gumerov V.M."/>
            <person name="Slobodkina G.B."/>
            <person name="Beletsky A.V."/>
            <person name="Bonch-Osmolovskaya E.A."/>
            <person name="Ravin N.V."/>
            <person name="Skryabin K.G."/>
        </authorList>
    </citation>
    <scope>NUCLEOTIDE SEQUENCE [LARGE SCALE GENOMIC DNA]</scope>
    <source>
        <strain evidence="2 3">1860</strain>
    </source>
</reference>
<evidence type="ECO:0000313" key="3">
    <source>
        <dbReference type="Proteomes" id="UP000005867"/>
    </source>
</evidence>
<name>G7VHG2_9CREN</name>
<keyword evidence="1" id="KW-1133">Transmembrane helix</keyword>
<feature type="transmembrane region" description="Helical" evidence="1">
    <location>
        <begin position="60"/>
        <end position="76"/>
    </location>
</feature>
<dbReference type="Proteomes" id="UP000005867">
    <property type="component" value="Chromosome"/>
</dbReference>
<dbReference type="HOGENOM" id="CLU_2152705_0_0_2"/>
<dbReference type="eggNOG" id="arCOG03769">
    <property type="taxonomic scope" value="Archaea"/>
</dbReference>
<keyword evidence="1" id="KW-0812">Transmembrane</keyword>
<dbReference type="EMBL" id="CP003098">
    <property type="protein sequence ID" value="AET33253.1"/>
    <property type="molecule type" value="Genomic_DNA"/>
</dbReference>
<dbReference type="OrthoDB" id="27021at2157"/>
<sequence length="113" mass="12272">MSYVGIVASFVGAWIESSIAVCVALKFIAGRQSNESFAGVAATALMGAPVYWFFNAVFRLPFISGIPAIIVWMYALRKIQNLSWRTALLLAVVMWLISGVFGLAFIPARGPLN</sequence>
<organism evidence="2 3">
    <name type="scientific">Pyrobaculum ferrireducens</name>
    <dbReference type="NCBI Taxonomy" id="1104324"/>
    <lineage>
        <taxon>Archaea</taxon>
        <taxon>Thermoproteota</taxon>
        <taxon>Thermoprotei</taxon>
        <taxon>Thermoproteales</taxon>
        <taxon>Thermoproteaceae</taxon>
        <taxon>Pyrobaculum</taxon>
    </lineage>
</organism>
<gene>
    <name evidence="2" type="ORF">P186_1849</name>
</gene>
<proteinExistence type="predicted"/>
<feature type="transmembrane region" description="Helical" evidence="1">
    <location>
        <begin position="36"/>
        <end position="54"/>
    </location>
</feature>
<dbReference type="AlphaFoldDB" id="G7VHG2"/>
<dbReference type="KEGG" id="pyr:P186_1849"/>